<evidence type="ECO:0000313" key="2">
    <source>
        <dbReference type="EMBL" id="MBL0740406.1"/>
    </source>
</evidence>
<protein>
    <submittedName>
        <fullName evidence="2">PadR family transcriptional regulator</fullName>
    </submittedName>
</protein>
<dbReference type="EMBL" id="JAERRB010000001">
    <property type="protein sequence ID" value="MBL0740406.1"/>
    <property type="molecule type" value="Genomic_DNA"/>
</dbReference>
<organism evidence="2 3">
    <name type="scientific">Chryseolinea lacunae</name>
    <dbReference type="NCBI Taxonomy" id="2801331"/>
    <lineage>
        <taxon>Bacteria</taxon>
        <taxon>Pseudomonadati</taxon>
        <taxon>Bacteroidota</taxon>
        <taxon>Cytophagia</taxon>
        <taxon>Cytophagales</taxon>
        <taxon>Fulvivirgaceae</taxon>
        <taxon>Chryseolinea</taxon>
    </lineage>
</organism>
<accession>A0ABS1KQ39</accession>
<reference evidence="2 3" key="1">
    <citation type="submission" date="2021-01" db="EMBL/GenBank/DDBJ databases">
        <title>Chryseolinea sp. Jin1 Genome sequencing and assembly.</title>
        <authorList>
            <person name="Kim I."/>
        </authorList>
    </citation>
    <scope>NUCLEOTIDE SEQUENCE [LARGE SCALE GENOMIC DNA]</scope>
    <source>
        <strain evidence="2 3">Jin1</strain>
    </source>
</reference>
<gene>
    <name evidence="2" type="ORF">JI741_04215</name>
</gene>
<proteinExistence type="predicted"/>
<sequence>MIETRLGEFEEVILLLVGILGEDAYAFRVAGEFESQAGRAVSIGAVHSTLTRLEEKGFVNSKMGEATAERGGRRKRIYTITAYGRKVLAEARDFRISLWKQFPGFATLKGLQKSLS</sequence>
<dbReference type="InterPro" id="IPR036390">
    <property type="entry name" value="WH_DNA-bd_sf"/>
</dbReference>
<dbReference type="Gene3D" id="1.10.10.10">
    <property type="entry name" value="Winged helix-like DNA-binding domain superfamily/Winged helix DNA-binding domain"/>
    <property type="match status" value="1"/>
</dbReference>
<evidence type="ECO:0000313" key="3">
    <source>
        <dbReference type="Proteomes" id="UP000613030"/>
    </source>
</evidence>
<keyword evidence="3" id="KW-1185">Reference proteome</keyword>
<dbReference type="InterPro" id="IPR036388">
    <property type="entry name" value="WH-like_DNA-bd_sf"/>
</dbReference>
<dbReference type="Pfam" id="PF03551">
    <property type="entry name" value="PadR"/>
    <property type="match status" value="1"/>
</dbReference>
<name>A0ABS1KQ39_9BACT</name>
<dbReference type="InterPro" id="IPR005149">
    <property type="entry name" value="Tscrpt_reg_PadR_N"/>
</dbReference>
<dbReference type="Proteomes" id="UP000613030">
    <property type="component" value="Unassembled WGS sequence"/>
</dbReference>
<dbReference type="RefSeq" id="WP_202007675.1">
    <property type="nucleotide sequence ID" value="NZ_JAERRB010000001.1"/>
</dbReference>
<feature type="domain" description="Transcription regulator PadR N-terminal" evidence="1">
    <location>
        <begin position="21"/>
        <end position="90"/>
    </location>
</feature>
<comment type="caution">
    <text evidence="2">The sequence shown here is derived from an EMBL/GenBank/DDBJ whole genome shotgun (WGS) entry which is preliminary data.</text>
</comment>
<dbReference type="SUPFAM" id="SSF46785">
    <property type="entry name" value="Winged helix' DNA-binding domain"/>
    <property type="match status" value="1"/>
</dbReference>
<evidence type="ECO:0000259" key="1">
    <source>
        <dbReference type="Pfam" id="PF03551"/>
    </source>
</evidence>